<comment type="caution">
    <text evidence="2">The sequence shown here is derived from an EMBL/GenBank/DDBJ whole genome shotgun (WGS) entry which is preliminary data.</text>
</comment>
<reference evidence="2 3" key="1">
    <citation type="journal article" date="2023" name="Elife">
        <title>Identification of key yeast species and microbe-microbe interactions impacting larval growth of Drosophila in the wild.</title>
        <authorList>
            <person name="Mure A."/>
            <person name="Sugiura Y."/>
            <person name="Maeda R."/>
            <person name="Honda K."/>
            <person name="Sakurai N."/>
            <person name="Takahashi Y."/>
            <person name="Watada M."/>
            <person name="Katoh T."/>
            <person name="Gotoh A."/>
            <person name="Gotoh Y."/>
            <person name="Taniguchi I."/>
            <person name="Nakamura K."/>
            <person name="Hayashi T."/>
            <person name="Katayama T."/>
            <person name="Uemura T."/>
            <person name="Hattori Y."/>
        </authorList>
    </citation>
    <scope>NUCLEOTIDE SEQUENCE [LARGE SCALE GENOMIC DNA]</scope>
    <source>
        <strain evidence="2 3">SC-9</strain>
    </source>
</reference>
<accession>A0AAV5QSH4</accession>
<feature type="compositionally biased region" description="Low complexity" evidence="1">
    <location>
        <begin position="197"/>
        <end position="208"/>
    </location>
</feature>
<evidence type="ECO:0000313" key="3">
    <source>
        <dbReference type="Proteomes" id="UP001360560"/>
    </source>
</evidence>
<sequence length="385" mass="42785">MFLPNLMPANSHHLWLDDDDKGSKYLRRRKILGNNGASGTRNQRQRQQQQSAMRSVGGPFDTGSARGAAFAPPLSSYSSACVGATISSLSSSDIFLNELDSRLVQLDRIKTYGFTYLKPLGIGKTMQTLIDEKNMELQENGNHEFTESMAGTAENLVGNTDNSNAANARVIFQDPSAMDDDEMRSRNYSTTQPQDEGTGFTTNNTTNGDHQPHSPYQQQQLPHLEVDLDANISNHDEESEEGDPNYLSGVYSVEDEDIGSNEDFAGDEGFMADEEYYEDQDEEEGQANQVNSYYDLDINSDLLQIRNTGTRNVSTSTRISSLNPELRGIPGIDTSVGNSSNNHVMADHSIYRSTSELARPYNSMSHNTTQYENSTRIEDSDMEME</sequence>
<name>A0AAV5QSH4_9ASCO</name>
<dbReference type="InterPro" id="IPR008402">
    <property type="entry name" value="APC_su15/mnd2"/>
</dbReference>
<dbReference type="GeneID" id="90075068"/>
<feature type="region of interest" description="Disordered" evidence="1">
    <location>
        <begin position="173"/>
        <end position="217"/>
    </location>
</feature>
<feature type="compositionally biased region" description="Polar residues" evidence="1">
    <location>
        <begin position="363"/>
        <end position="374"/>
    </location>
</feature>
<dbReference type="EMBL" id="BTFZ01000011">
    <property type="protein sequence ID" value="GMM37093.1"/>
    <property type="molecule type" value="Genomic_DNA"/>
</dbReference>
<dbReference type="Pfam" id="PF05841">
    <property type="entry name" value="Apc15p"/>
    <property type="match status" value="1"/>
</dbReference>
<dbReference type="Proteomes" id="UP001360560">
    <property type="component" value="Unassembled WGS sequence"/>
</dbReference>
<dbReference type="AlphaFoldDB" id="A0AAV5QSH4"/>
<dbReference type="GO" id="GO:0031145">
    <property type="term" value="P:anaphase-promoting complex-dependent catabolic process"/>
    <property type="evidence" value="ECO:0007669"/>
    <property type="project" value="InterPro"/>
</dbReference>
<feature type="compositionally biased region" description="Polar residues" evidence="1">
    <location>
        <begin position="186"/>
        <end position="195"/>
    </location>
</feature>
<evidence type="ECO:0000313" key="2">
    <source>
        <dbReference type="EMBL" id="GMM37093.1"/>
    </source>
</evidence>
<feature type="region of interest" description="Disordered" evidence="1">
    <location>
        <begin position="363"/>
        <end position="385"/>
    </location>
</feature>
<dbReference type="GO" id="GO:0005680">
    <property type="term" value="C:anaphase-promoting complex"/>
    <property type="evidence" value="ECO:0007669"/>
    <property type="project" value="InterPro"/>
</dbReference>
<proteinExistence type="predicted"/>
<gene>
    <name evidence="2" type="ORF">DASC09_044180</name>
</gene>
<protein>
    <submittedName>
        <fullName evidence="2">Uncharacterized protein</fullName>
    </submittedName>
</protein>
<feature type="region of interest" description="Disordered" evidence="1">
    <location>
        <begin position="31"/>
        <end position="59"/>
    </location>
</feature>
<evidence type="ECO:0000256" key="1">
    <source>
        <dbReference type="SAM" id="MobiDB-lite"/>
    </source>
</evidence>
<organism evidence="2 3">
    <name type="scientific">Saccharomycopsis crataegensis</name>
    <dbReference type="NCBI Taxonomy" id="43959"/>
    <lineage>
        <taxon>Eukaryota</taxon>
        <taxon>Fungi</taxon>
        <taxon>Dikarya</taxon>
        <taxon>Ascomycota</taxon>
        <taxon>Saccharomycotina</taxon>
        <taxon>Saccharomycetes</taxon>
        <taxon>Saccharomycopsidaceae</taxon>
        <taxon>Saccharomycopsis</taxon>
    </lineage>
</organism>
<keyword evidence="3" id="KW-1185">Reference proteome</keyword>
<dbReference type="RefSeq" id="XP_064854089.1">
    <property type="nucleotide sequence ID" value="XM_064998017.1"/>
</dbReference>